<evidence type="ECO:0000313" key="7">
    <source>
        <dbReference type="Proteomes" id="UP001589748"/>
    </source>
</evidence>
<dbReference type="Proteomes" id="UP001589748">
    <property type="component" value="Unassembled WGS sequence"/>
</dbReference>
<organism evidence="6 7">
    <name type="scientific">Kineococcus gynurae</name>
    <dbReference type="NCBI Taxonomy" id="452979"/>
    <lineage>
        <taxon>Bacteria</taxon>
        <taxon>Bacillati</taxon>
        <taxon>Actinomycetota</taxon>
        <taxon>Actinomycetes</taxon>
        <taxon>Kineosporiales</taxon>
        <taxon>Kineosporiaceae</taxon>
        <taxon>Kineococcus</taxon>
    </lineage>
</organism>
<evidence type="ECO:0000256" key="4">
    <source>
        <dbReference type="ARBA" id="ARBA00023163"/>
    </source>
</evidence>
<dbReference type="SUPFAM" id="SSF46785">
    <property type="entry name" value="Winged helix' DNA-binding domain"/>
    <property type="match status" value="1"/>
</dbReference>
<dbReference type="InterPro" id="IPR036388">
    <property type="entry name" value="WH-like_DNA-bd_sf"/>
</dbReference>
<accession>A0ABV5LR78</accession>
<dbReference type="EMBL" id="JBHMDM010000003">
    <property type="protein sequence ID" value="MFB9376574.1"/>
    <property type="molecule type" value="Genomic_DNA"/>
</dbReference>
<feature type="compositionally biased region" description="Pro residues" evidence="5">
    <location>
        <begin position="133"/>
        <end position="142"/>
    </location>
</feature>
<sequence length="142" mass="15145">MALGELEREVMDRLWAAGTPLTVREVHEELAAHRKIAYTTVMTVLDRLAKKSVVRQERAGRAFRYSPAASREQMVAEVMMDALGDVPSDDRQAALVHFVGSVSPAELAALREALDAMAPGATPAATPGTTQPPAEPDPAPGS</sequence>
<protein>
    <submittedName>
        <fullName evidence="6">BlaI/MecI/CopY family transcriptional regulator</fullName>
    </submittedName>
</protein>
<keyword evidence="4" id="KW-0804">Transcription</keyword>
<evidence type="ECO:0000256" key="1">
    <source>
        <dbReference type="ARBA" id="ARBA00011046"/>
    </source>
</evidence>
<dbReference type="RefSeq" id="WP_380138132.1">
    <property type="nucleotide sequence ID" value="NZ_JBHLUI010000009.1"/>
</dbReference>
<dbReference type="InterPro" id="IPR036390">
    <property type="entry name" value="WH_DNA-bd_sf"/>
</dbReference>
<reference evidence="6 7" key="1">
    <citation type="submission" date="2024-09" db="EMBL/GenBank/DDBJ databases">
        <authorList>
            <person name="Sun Q."/>
            <person name="Mori K."/>
        </authorList>
    </citation>
    <scope>NUCLEOTIDE SEQUENCE [LARGE SCALE GENOMIC DNA]</scope>
    <source>
        <strain evidence="6 7">TISTR 1856</strain>
    </source>
</reference>
<keyword evidence="7" id="KW-1185">Reference proteome</keyword>
<evidence type="ECO:0000256" key="2">
    <source>
        <dbReference type="ARBA" id="ARBA00023015"/>
    </source>
</evidence>
<feature type="compositionally biased region" description="Low complexity" evidence="5">
    <location>
        <begin position="118"/>
        <end position="132"/>
    </location>
</feature>
<dbReference type="Gene3D" id="1.10.10.10">
    <property type="entry name" value="Winged helix-like DNA-binding domain superfamily/Winged helix DNA-binding domain"/>
    <property type="match status" value="1"/>
</dbReference>
<gene>
    <name evidence="6" type="ORF">ACFFVI_06300</name>
</gene>
<feature type="region of interest" description="Disordered" evidence="5">
    <location>
        <begin position="118"/>
        <end position="142"/>
    </location>
</feature>
<keyword evidence="3" id="KW-0238">DNA-binding</keyword>
<dbReference type="Gene3D" id="6.10.140.850">
    <property type="match status" value="1"/>
</dbReference>
<proteinExistence type="inferred from homology"/>
<dbReference type="InterPro" id="IPR005650">
    <property type="entry name" value="BlaI_family"/>
</dbReference>
<evidence type="ECO:0000313" key="6">
    <source>
        <dbReference type="EMBL" id="MFB9376574.1"/>
    </source>
</evidence>
<keyword evidence="2" id="KW-0805">Transcription regulation</keyword>
<name>A0ABV5LR78_9ACTN</name>
<comment type="similarity">
    <text evidence="1">Belongs to the BlaI transcriptional regulatory family.</text>
</comment>
<evidence type="ECO:0000256" key="5">
    <source>
        <dbReference type="SAM" id="MobiDB-lite"/>
    </source>
</evidence>
<comment type="caution">
    <text evidence="6">The sequence shown here is derived from an EMBL/GenBank/DDBJ whole genome shotgun (WGS) entry which is preliminary data.</text>
</comment>
<evidence type="ECO:0000256" key="3">
    <source>
        <dbReference type="ARBA" id="ARBA00023125"/>
    </source>
</evidence>
<dbReference type="PIRSF" id="PIRSF019455">
    <property type="entry name" value="CopR_AtkY"/>
    <property type="match status" value="1"/>
</dbReference>
<dbReference type="Pfam" id="PF03965">
    <property type="entry name" value="Penicillinase_R"/>
    <property type="match status" value="1"/>
</dbReference>